<accession>A0A8H7YUB6</accession>
<evidence type="ECO:0000313" key="3">
    <source>
        <dbReference type="EMBL" id="KAG5295845.1"/>
    </source>
</evidence>
<keyword evidence="2" id="KW-0732">Signal</keyword>
<evidence type="ECO:0008006" key="5">
    <source>
        <dbReference type="Google" id="ProtNLM"/>
    </source>
</evidence>
<evidence type="ECO:0000256" key="1">
    <source>
        <dbReference type="SAM" id="MobiDB-lite"/>
    </source>
</evidence>
<proteinExistence type="predicted"/>
<name>A0A8H7YUB6_AJECA</name>
<organism evidence="3 4">
    <name type="scientific">Ajellomyces capsulatus</name>
    <name type="common">Darling's disease fungus</name>
    <name type="synonym">Histoplasma capsulatum</name>
    <dbReference type="NCBI Taxonomy" id="5037"/>
    <lineage>
        <taxon>Eukaryota</taxon>
        <taxon>Fungi</taxon>
        <taxon>Dikarya</taxon>
        <taxon>Ascomycota</taxon>
        <taxon>Pezizomycotina</taxon>
        <taxon>Eurotiomycetes</taxon>
        <taxon>Eurotiomycetidae</taxon>
        <taxon>Onygenales</taxon>
        <taxon>Ajellomycetaceae</taxon>
        <taxon>Histoplasma</taxon>
    </lineage>
</organism>
<dbReference type="AlphaFoldDB" id="A0A8H7YUB6"/>
<protein>
    <recommendedName>
        <fullName evidence="5">Secreted protein</fullName>
    </recommendedName>
</protein>
<feature type="chain" id="PRO_5034981448" description="Secreted protein" evidence="2">
    <location>
        <begin position="26"/>
        <end position="124"/>
    </location>
</feature>
<gene>
    <name evidence="3" type="ORF">I7I52_06260</name>
</gene>
<sequence length="124" mass="14429">MYVYARRATCMCYVMCVCVYLSVQMDVGCRHACDQQSEGPRPRYGVVRCFFFHSFHLFGETRLPFLAASCILQSMVTSTIVCTVQSGLPQSILISERMQHPEKNKRKKKEKRKKKRKQASQHRC</sequence>
<dbReference type="Proteomes" id="UP000670092">
    <property type="component" value="Unassembled WGS sequence"/>
</dbReference>
<evidence type="ECO:0000313" key="4">
    <source>
        <dbReference type="Proteomes" id="UP000670092"/>
    </source>
</evidence>
<feature type="compositionally biased region" description="Basic residues" evidence="1">
    <location>
        <begin position="103"/>
        <end position="124"/>
    </location>
</feature>
<dbReference type="EMBL" id="JAEVHI010000003">
    <property type="protein sequence ID" value="KAG5295845.1"/>
    <property type="molecule type" value="Genomic_DNA"/>
</dbReference>
<dbReference type="VEuPathDB" id="FungiDB:I7I52_06260"/>
<feature type="signal peptide" evidence="2">
    <location>
        <begin position="1"/>
        <end position="25"/>
    </location>
</feature>
<feature type="region of interest" description="Disordered" evidence="1">
    <location>
        <begin position="96"/>
        <end position="124"/>
    </location>
</feature>
<evidence type="ECO:0000256" key="2">
    <source>
        <dbReference type="SAM" id="SignalP"/>
    </source>
</evidence>
<comment type="caution">
    <text evidence="3">The sequence shown here is derived from an EMBL/GenBank/DDBJ whole genome shotgun (WGS) entry which is preliminary data.</text>
</comment>
<reference evidence="3 4" key="1">
    <citation type="submission" date="2021-01" db="EMBL/GenBank/DDBJ databases">
        <title>Chromosome-level genome assembly of a human fungal pathogen reveals clustering of transcriptionally co-regulated genes.</title>
        <authorList>
            <person name="Voorhies M."/>
            <person name="Cohen S."/>
            <person name="Shea T.P."/>
            <person name="Petrus S."/>
            <person name="Munoz J.F."/>
            <person name="Poplawski S."/>
            <person name="Goldman W.E."/>
            <person name="Michael T."/>
            <person name="Cuomo C.A."/>
            <person name="Sil A."/>
            <person name="Beyhan S."/>
        </authorList>
    </citation>
    <scope>NUCLEOTIDE SEQUENCE [LARGE SCALE GENOMIC DNA]</scope>
    <source>
        <strain evidence="3 4">G184AR</strain>
    </source>
</reference>